<reference evidence="2 3" key="1">
    <citation type="journal article" date="2024" name="Ann. Entomol. Soc. Am.">
        <title>Genomic analyses of the southern and eastern yellowjacket wasps (Hymenoptera: Vespidae) reveal evolutionary signatures of social life.</title>
        <authorList>
            <person name="Catto M.A."/>
            <person name="Caine P.B."/>
            <person name="Orr S.E."/>
            <person name="Hunt B.G."/>
            <person name="Goodisman M.A.D."/>
        </authorList>
    </citation>
    <scope>NUCLEOTIDE SEQUENCE [LARGE SCALE GENOMIC DNA]</scope>
    <source>
        <strain evidence="2">233</strain>
        <tissue evidence="2">Head and thorax</tissue>
    </source>
</reference>
<gene>
    <name evidence="2" type="ORF">V1478_018963</name>
</gene>
<name>A0ABD1ZTG1_VESSQ</name>
<dbReference type="AlphaFoldDB" id="A0ABD1ZTG1"/>
<feature type="region of interest" description="Disordered" evidence="1">
    <location>
        <begin position="1"/>
        <end position="20"/>
    </location>
</feature>
<evidence type="ECO:0000313" key="3">
    <source>
        <dbReference type="Proteomes" id="UP001607302"/>
    </source>
</evidence>
<dbReference type="Proteomes" id="UP001607302">
    <property type="component" value="Unassembled WGS sequence"/>
</dbReference>
<feature type="compositionally biased region" description="Basic and acidic residues" evidence="1">
    <location>
        <begin position="1"/>
        <end position="17"/>
    </location>
</feature>
<evidence type="ECO:0000256" key="1">
    <source>
        <dbReference type="SAM" id="MobiDB-lite"/>
    </source>
</evidence>
<feature type="non-terminal residue" evidence="2">
    <location>
        <position position="1"/>
    </location>
</feature>
<proteinExistence type="predicted"/>
<accession>A0ABD1ZTG1</accession>
<organism evidence="2 3">
    <name type="scientific">Vespula squamosa</name>
    <name type="common">Southern yellow jacket</name>
    <name type="synonym">Wasp</name>
    <dbReference type="NCBI Taxonomy" id="30214"/>
    <lineage>
        <taxon>Eukaryota</taxon>
        <taxon>Metazoa</taxon>
        <taxon>Ecdysozoa</taxon>
        <taxon>Arthropoda</taxon>
        <taxon>Hexapoda</taxon>
        <taxon>Insecta</taxon>
        <taxon>Pterygota</taxon>
        <taxon>Neoptera</taxon>
        <taxon>Endopterygota</taxon>
        <taxon>Hymenoptera</taxon>
        <taxon>Apocrita</taxon>
        <taxon>Aculeata</taxon>
        <taxon>Vespoidea</taxon>
        <taxon>Vespidae</taxon>
        <taxon>Vespinae</taxon>
        <taxon>Vespula</taxon>
    </lineage>
</organism>
<protein>
    <submittedName>
        <fullName evidence="2">Uncharacterized protein</fullName>
    </submittedName>
</protein>
<sequence>QSYDRLDNGDRRRRDDGANVQGTSNIVKILKNLRSTNSSSRPLIPHGGALAHHGRAPSVHQRGNAVSVLAYKSVGPVRLRWKRNFGKVLEYAAFRPVVLASYCTSIYCKYYRPRSHHVEVAAYGDPRANVKTTGRSPLRDEFKSQTLKLQSRALPQILTRVSRKHSREYVEYVGTKLEFNRAREHQRICQPTRAPVSEVKTKLD</sequence>
<keyword evidence="3" id="KW-1185">Reference proteome</keyword>
<dbReference type="EMBL" id="JAUDFV010000174">
    <property type="protein sequence ID" value="KAL2711462.1"/>
    <property type="molecule type" value="Genomic_DNA"/>
</dbReference>
<comment type="caution">
    <text evidence="2">The sequence shown here is derived from an EMBL/GenBank/DDBJ whole genome shotgun (WGS) entry which is preliminary data.</text>
</comment>
<evidence type="ECO:0000313" key="2">
    <source>
        <dbReference type="EMBL" id="KAL2711462.1"/>
    </source>
</evidence>